<dbReference type="GO" id="GO:0009279">
    <property type="term" value="C:cell outer membrane"/>
    <property type="evidence" value="ECO:0007669"/>
    <property type="project" value="UniProtKB-SubCell"/>
</dbReference>
<accession>A0A412GIC7</accession>
<keyword evidence="4" id="KW-1134">Transmembrane beta strand</keyword>
<evidence type="ECO:0000256" key="2">
    <source>
        <dbReference type="ARBA" id="ARBA00007613"/>
    </source>
</evidence>
<dbReference type="GO" id="GO:0015562">
    <property type="term" value="F:efflux transmembrane transporter activity"/>
    <property type="evidence" value="ECO:0007669"/>
    <property type="project" value="InterPro"/>
</dbReference>
<dbReference type="RefSeq" id="WP_118484869.1">
    <property type="nucleotide sequence ID" value="NZ_QRUU01000045.1"/>
</dbReference>
<organism evidence="9 10">
    <name type="scientific">Phocaeicola coprocola</name>
    <dbReference type="NCBI Taxonomy" id="310298"/>
    <lineage>
        <taxon>Bacteria</taxon>
        <taxon>Pseudomonadati</taxon>
        <taxon>Bacteroidota</taxon>
        <taxon>Bacteroidia</taxon>
        <taxon>Bacteroidales</taxon>
        <taxon>Bacteroidaceae</taxon>
        <taxon>Phocaeicola</taxon>
    </lineage>
</organism>
<keyword evidence="7" id="KW-0998">Cell outer membrane</keyword>
<dbReference type="GO" id="GO:1990281">
    <property type="term" value="C:efflux pump complex"/>
    <property type="evidence" value="ECO:0007669"/>
    <property type="project" value="TreeGrafter"/>
</dbReference>
<feature type="signal peptide" evidence="8">
    <location>
        <begin position="1"/>
        <end position="19"/>
    </location>
</feature>
<keyword evidence="8" id="KW-0732">Signal</keyword>
<evidence type="ECO:0000256" key="4">
    <source>
        <dbReference type="ARBA" id="ARBA00022452"/>
    </source>
</evidence>
<dbReference type="Gene3D" id="1.20.1600.10">
    <property type="entry name" value="Outer membrane efflux proteins (OEP)"/>
    <property type="match status" value="1"/>
</dbReference>
<feature type="chain" id="PRO_5019000997" evidence="8">
    <location>
        <begin position="20"/>
        <end position="421"/>
    </location>
</feature>
<reference evidence="9 10" key="1">
    <citation type="submission" date="2018-08" db="EMBL/GenBank/DDBJ databases">
        <title>A genome reference for cultivated species of the human gut microbiota.</title>
        <authorList>
            <person name="Zou Y."/>
            <person name="Xue W."/>
            <person name="Luo G."/>
        </authorList>
    </citation>
    <scope>NUCLEOTIDE SEQUENCE [LARGE SCALE GENOMIC DNA]</scope>
    <source>
        <strain evidence="9 10">AF24-2</strain>
    </source>
</reference>
<proteinExistence type="inferred from homology"/>
<dbReference type="AlphaFoldDB" id="A0A412GIC7"/>
<gene>
    <name evidence="9" type="ORF">DWY20_10350</name>
</gene>
<evidence type="ECO:0000256" key="6">
    <source>
        <dbReference type="ARBA" id="ARBA00023136"/>
    </source>
</evidence>
<sequence>MKRILFFIMFFTVAISTRAQVTLDECRHAAQENYPLVRQYNLIQLAEQYNLSNASKGNLPQINISGKASYQSDATTFPIDIPGIGIKGLPKDQYQALIEVQQNIWDGGQIHHQKKEIKAVSQENKYQLDVSMYALNEQVNQVFFGILLLNEQLHQNALLHDNLQRNLKNIEAYRNNGIANDADVDAVKVEILNTKQQRIQLSENRKAYLRMLSLLTGKQMDEQIQLVVPDMEDEISGDIINRPELWLYESQKQTVDIRRHALRAGYMPKFGLFAQGGYGNPGLDMLKDKFTAYYIIGARLTWNFGSLYTLKNDKQKLDTQRQQIESNRNLFLFNTHLKLAEQDGKINALQQQMKEDDEIIRLRTNIRQAAEAKVANGTLTVTEMLREVTAESLARQTQALHKIELLMNMYQKKHLTNSHTH</sequence>
<dbReference type="Pfam" id="PF02321">
    <property type="entry name" value="OEP"/>
    <property type="match status" value="1"/>
</dbReference>
<dbReference type="InterPro" id="IPR003423">
    <property type="entry name" value="OMP_efflux"/>
</dbReference>
<dbReference type="GO" id="GO:0015288">
    <property type="term" value="F:porin activity"/>
    <property type="evidence" value="ECO:0007669"/>
    <property type="project" value="TreeGrafter"/>
</dbReference>
<comment type="caution">
    <text evidence="9">The sequence shown here is derived from an EMBL/GenBank/DDBJ whole genome shotgun (WGS) entry which is preliminary data.</text>
</comment>
<dbReference type="Proteomes" id="UP000285864">
    <property type="component" value="Unassembled WGS sequence"/>
</dbReference>
<protein>
    <submittedName>
        <fullName evidence="9">TolC family protein</fullName>
    </submittedName>
</protein>
<dbReference type="SUPFAM" id="SSF56954">
    <property type="entry name" value="Outer membrane efflux proteins (OEP)"/>
    <property type="match status" value="1"/>
</dbReference>
<evidence type="ECO:0000313" key="10">
    <source>
        <dbReference type="Proteomes" id="UP000285864"/>
    </source>
</evidence>
<evidence type="ECO:0000256" key="1">
    <source>
        <dbReference type="ARBA" id="ARBA00004442"/>
    </source>
</evidence>
<evidence type="ECO:0000256" key="7">
    <source>
        <dbReference type="ARBA" id="ARBA00023237"/>
    </source>
</evidence>
<keyword evidence="10" id="KW-1185">Reference proteome</keyword>
<dbReference type="PANTHER" id="PTHR30026:SF20">
    <property type="entry name" value="OUTER MEMBRANE PROTEIN TOLC"/>
    <property type="match status" value="1"/>
</dbReference>
<keyword evidence="3" id="KW-0813">Transport</keyword>
<dbReference type="EMBL" id="QRUU01000045">
    <property type="protein sequence ID" value="RGR94499.1"/>
    <property type="molecule type" value="Genomic_DNA"/>
</dbReference>
<name>A0A412GIC7_9BACT</name>
<evidence type="ECO:0000256" key="8">
    <source>
        <dbReference type="SAM" id="SignalP"/>
    </source>
</evidence>
<evidence type="ECO:0000313" key="9">
    <source>
        <dbReference type="EMBL" id="RGR94499.1"/>
    </source>
</evidence>
<keyword evidence="6" id="KW-0472">Membrane</keyword>
<comment type="similarity">
    <text evidence="2">Belongs to the outer membrane factor (OMF) (TC 1.B.17) family.</text>
</comment>
<keyword evidence="5" id="KW-0812">Transmembrane</keyword>
<dbReference type="PANTHER" id="PTHR30026">
    <property type="entry name" value="OUTER MEMBRANE PROTEIN TOLC"/>
    <property type="match status" value="1"/>
</dbReference>
<dbReference type="InterPro" id="IPR051906">
    <property type="entry name" value="TolC-like"/>
</dbReference>
<comment type="subcellular location">
    <subcellularLocation>
        <location evidence="1">Cell outer membrane</location>
    </subcellularLocation>
</comment>
<evidence type="ECO:0000256" key="5">
    <source>
        <dbReference type="ARBA" id="ARBA00022692"/>
    </source>
</evidence>
<evidence type="ECO:0000256" key="3">
    <source>
        <dbReference type="ARBA" id="ARBA00022448"/>
    </source>
</evidence>